<dbReference type="InterPro" id="IPR002035">
    <property type="entry name" value="VWF_A"/>
</dbReference>
<keyword evidence="3" id="KW-1185">Reference proteome</keyword>
<dbReference type="OrthoDB" id="1729737at2759"/>
<dbReference type="PROSITE" id="PS50234">
    <property type="entry name" value="VWFA"/>
    <property type="match status" value="1"/>
</dbReference>
<gene>
    <name evidence="2" type="ORF">OLEA9_A061160</name>
</gene>
<dbReference type="SUPFAM" id="SSF53300">
    <property type="entry name" value="vWA-like"/>
    <property type="match status" value="1"/>
</dbReference>
<dbReference type="Pfam" id="PF13768">
    <property type="entry name" value="VWA_3"/>
    <property type="match status" value="1"/>
</dbReference>
<organism evidence="2 3">
    <name type="scientific">Olea europaea subsp. europaea</name>
    <dbReference type="NCBI Taxonomy" id="158383"/>
    <lineage>
        <taxon>Eukaryota</taxon>
        <taxon>Viridiplantae</taxon>
        <taxon>Streptophyta</taxon>
        <taxon>Embryophyta</taxon>
        <taxon>Tracheophyta</taxon>
        <taxon>Spermatophyta</taxon>
        <taxon>Magnoliopsida</taxon>
        <taxon>eudicotyledons</taxon>
        <taxon>Gunneridae</taxon>
        <taxon>Pentapetalae</taxon>
        <taxon>asterids</taxon>
        <taxon>lamiids</taxon>
        <taxon>Lamiales</taxon>
        <taxon>Oleaceae</taxon>
        <taxon>Oleeae</taxon>
        <taxon>Olea</taxon>
    </lineage>
</organism>
<accession>A0A8S0V154</accession>
<evidence type="ECO:0000259" key="1">
    <source>
        <dbReference type="PROSITE" id="PS50234"/>
    </source>
</evidence>
<dbReference type="SMART" id="SM00327">
    <property type="entry name" value="VWA"/>
    <property type="match status" value="1"/>
</dbReference>
<dbReference type="Proteomes" id="UP000594638">
    <property type="component" value="Unassembled WGS sequence"/>
</dbReference>
<dbReference type="PANTHER" id="PTHR46503">
    <property type="entry name" value="INTER-ALPHA-TRYPSIN INHIBITOR HEAVY CHAIN-LIKE PROTEIN"/>
    <property type="match status" value="1"/>
</dbReference>
<dbReference type="EMBL" id="CACTIH010009129">
    <property type="protein sequence ID" value="CAA3025259.1"/>
    <property type="molecule type" value="Genomic_DNA"/>
</dbReference>
<name>A0A8S0V154_OLEEU</name>
<proteinExistence type="predicted"/>
<dbReference type="Gramene" id="OE9A061160T1">
    <property type="protein sequence ID" value="OE9A061160C1"/>
    <property type="gene ID" value="OE9A061160"/>
</dbReference>
<dbReference type="PANTHER" id="PTHR46503:SF9">
    <property type="entry name" value="INTER ALPHA-TRYPSIN INHIBITOR, HEAVY CHAIN-LIKE PROTEIN"/>
    <property type="match status" value="1"/>
</dbReference>
<dbReference type="Gene3D" id="3.40.50.410">
    <property type="entry name" value="von Willebrand factor, type A domain"/>
    <property type="match status" value="1"/>
</dbReference>
<dbReference type="InterPro" id="IPR036465">
    <property type="entry name" value="vWFA_dom_sf"/>
</dbReference>
<protein>
    <recommendedName>
        <fullName evidence="1">VWFA domain-containing protein</fullName>
    </recommendedName>
</protein>
<evidence type="ECO:0000313" key="3">
    <source>
        <dbReference type="Proteomes" id="UP000594638"/>
    </source>
</evidence>
<sequence length="756" mass="83210">MAADFSTSVQLGLNLSKRIYYGKNATESAPPRPVMAERKTDPVESYLPTAVMVYAEITEPSVVDNPYIPSYQPYVHGRCHPPALIPLHMHGVTMEVDCYLDTAFVTVSGAWLVHCVSASESCDCRVAVPMGEEGSVLGVEVETPFKSYSTQFISLEDTKDAENFANAKDGFLIKGQTYTLKIPQVDGGSILSLKISWSQKLLLQDDQYCLNVPFTFPSYVLPVGKKVSEKEKILLNVNFGTGTEVLCKSSSHPLKEIRRLAGKGEFSYEREVLTWSMTDFNFSYAVSSSDICGGVLLRSPSLHDYDQREMFCFYLYPGNSIHKKIFKKEVVFLVDRSASMQGGPIANAKIALLAALSKLSPLDTFNIIAFNGSSSIFSSSMELATNEAIDNAHEWININFIAEGGTNISTPLDQAIRMVSKTGAVHPIIFLVTDGTVEDEKVICHSMKSHLMKEGLSCLTSPRICTFGIGSYCNHYFLKMLAEIGRGYFDAAFDIDSINLRMERFIDNASSVILSDISIDALEHLDSLELYSLNLPDLRSGSPLYASGRYCGNFPDSVRVSGTLADLSNLVVNATVQKAKDVPIDKVFARRQIDALTAHAWLSGSKQLEEKAAKMSIHSAVHSEFTNMILIVTDKRKQQSKSNTVEERTGDFKGEKIIVLRNMGTGFGDLEATAENLPPEKAEPNLYETSTMLFKAASNIGGRVADRCCCMCFLQFCNRLNDQCAIALTQLCTALACFGCLKVCCEICDLCSCDQC</sequence>
<evidence type="ECO:0000313" key="2">
    <source>
        <dbReference type="EMBL" id="CAA3025259.1"/>
    </source>
</evidence>
<dbReference type="AlphaFoldDB" id="A0A8S0V154"/>
<feature type="domain" description="VWFA" evidence="1">
    <location>
        <begin position="329"/>
        <end position="509"/>
    </location>
</feature>
<comment type="caution">
    <text evidence="2">The sequence shown here is derived from an EMBL/GenBank/DDBJ whole genome shotgun (WGS) entry which is preliminary data.</text>
</comment>
<reference evidence="2 3" key="1">
    <citation type="submission" date="2019-12" db="EMBL/GenBank/DDBJ databases">
        <authorList>
            <person name="Alioto T."/>
            <person name="Alioto T."/>
            <person name="Gomez Garrido J."/>
        </authorList>
    </citation>
    <scope>NUCLEOTIDE SEQUENCE [LARGE SCALE GENOMIC DNA]</scope>
</reference>